<protein>
    <submittedName>
        <fullName evidence="1">Uncharacterized protein</fullName>
    </submittedName>
</protein>
<comment type="caution">
    <text evidence="1">The sequence shown here is derived from an EMBL/GenBank/DDBJ whole genome shotgun (WGS) entry which is preliminary data.</text>
</comment>
<evidence type="ECO:0000313" key="1">
    <source>
        <dbReference type="EMBL" id="KAK6617733.1"/>
    </source>
</evidence>
<gene>
    <name evidence="1" type="ORF">RUM43_013961</name>
</gene>
<name>A0AAN8S2P5_POLSC</name>
<reference evidence="1 2" key="1">
    <citation type="submission" date="2023-10" db="EMBL/GenBank/DDBJ databases">
        <title>Genomes of two closely related lineages of the louse Polyplax serrata with different host specificities.</title>
        <authorList>
            <person name="Martinu J."/>
            <person name="Tarabai H."/>
            <person name="Stefka J."/>
            <person name="Hypsa V."/>
        </authorList>
    </citation>
    <scope>NUCLEOTIDE SEQUENCE [LARGE SCALE GENOMIC DNA]</scope>
    <source>
        <strain evidence="1">HR10_N</strain>
    </source>
</reference>
<evidence type="ECO:0000313" key="2">
    <source>
        <dbReference type="Proteomes" id="UP001372834"/>
    </source>
</evidence>
<dbReference type="EMBL" id="JAWJWE010000043">
    <property type="protein sequence ID" value="KAK6617733.1"/>
    <property type="molecule type" value="Genomic_DNA"/>
</dbReference>
<dbReference type="Proteomes" id="UP001372834">
    <property type="component" value="Unassembled WGS sequence"/>
</dbReference>
<accession>A0AAN8S2P5</accession>
<organism evidence="1 2">
    <name type="scientific">Polyplax serrata</name>
    <name type="common">Common mouse louse</name>
    <dbReference type="NCBI Taxonomy" id="468196"/>
    <lineage>
        <taxon>Eukaryota</taxon>
        <taxon>Metazoa</taxon>
        <taxon>Ecdysozoa</taxon>
        <taxon>Arthropoda</taxon>
        <taxon>Hexapoda</taxon>
        <taxon>Insecta</taxon>
        <taxon>Pterygota</taxon>
        <taxon>Neoptera</taxon>
        <taxon>Paraneoptera</taxon>
        <taxon>Psocodea</taxon>
        <taxon>Troctomorpha</taxon>
        <taxon>Phthiraptera</taxon>
        <taxon>Anoplura</taxon>
        <taxon>Polyplacidae</taxon>
        <taxon>Polyplax</taxon>
    </lineage>
</organism>
<dbReference type="AlphaFoldDB" id="A0AAN8S2P5"/>
<proteinExistence type="predicted"/>
<sequence length="84" mass="9752">MFDKIKWARGVDGLRKIQDQCRPVVASHGSSRWVPVNYIWADTSCKVRFVTEIICVLEIKEDEDGVEFDWLHNEFHVRDSSVGT</sequence>